<protein>
    <recommendedName>
        <fullName evidence="6">Porin D</fullName>
    </recommendedName>
</protein>
<gene>
    <name evidence="4" type="ORF">F946_00476</name>
</gene>
<evidence type="ECO:0000313" key="4">
    <source>
        <dbReference type="EMBL" id="ENV73946.1"/>
    </source>
</evidence>
<organism evidence="4 5">
    <name type="scientific">Acinetobacter johnsonii ANC 3681</name>
    <dbReference type="NCBI Taxonomy" id="1217662"/>
    <lineage>
        <taxon>Bacteria</taxon>
        <taxon>Pseudomonadati</taxon>
        <taxon>Pseudomonadota</taxon>
        <taxon>Gammaproteobacteria</taxon>
        <taxon>Moraxellales</taxon>
        <taxon>Moraxellaceae</taxon>
        <taxon>Acinetobacter</taxon>
    </lineage>
</organism>
<dbReference type="EMBL" id="APPZ01000003">
    <property type="protein sequence ID" value="ENV73946.1"/>
    <property type="molecule type" value="Genomic_DNA"/>
</dbReference>
<evidence type="ECO:0000256" key="1">
    <source>
        <dbReference type="ARBA" id="ARBA00009075"/>
    </source>
</evidence>
<keyword evidence="3" id="KW-0732">Signal</keyword>
<reference evidence="4 5" key="1">
    <citation type="submission" date="2013-02" db="EMBL/GenBank/DDBJ databases">
        <title>The Genome Sequence of Acinetobacter johnsonii ANC 3681.</title>
        <authorList>
            <consortium name="The Broad Institute Genome Sequencing Platform"/>
            <consortium name="The Broad Institute Genome Sequencing Center for Infectious Disease"/>
            <person name="Cerqueira G."/>
            <person name="Feldgarden M."/>
            <person name="Courvalin P."/>
            <person name="Perichon B."/>
            <person name="Grillot-Courvalin C."/>
            <person name="Clermont D."/>
            <person name="Rocha E."/>
            <person name="Yoon E.-J."/>
            <person name="Nemec A."/>
            <person name="Walker B."/>
            <person name="Young S.K."/>
            <person name="Zeng Q."/>
            <person name="Gargeya S."/>
            <person name="Fitzgerald M."/>
            <person name="Haas B."/>
            <person name="Abouelleil A."/>
            <person name="Alvarado L."/>
            <person name="Arachchi H.M."/>
            <person name="Berlin A.M."/>
            <person name="Chapman S.B."/>
            <person name="Dewar J."/>
            <person name="Goldberg J."/>
            <person name="Griggs A."/>
            <person name="Gujja S."/>
            <person name="Hansen M."/>
            <person name="Howarth C."/>
            <person name="Imamovic A."/>
            <person name="Larimer J."/>
            <person name="McCowan C."/>
            <person name="Murphy C."/>
            <person name="Neiman D."/>
            <person name="Pearson M."/>
            <person name="Priest M."/>
            <person name="Roberts A."/>
            <person name="Saif S."/>
            <person name="Shea T."/>
            <person name="Sisk P."/>
            <person name="Sykes S."/>
            <person name="Wortman J."/>
            <person name="Nusbaum C."/>
            <person name="Birren B."/>
        </authorList>
    </citation>
    <scope>NUCLEOTIDE SEQUENCE [LARGE SCALE GENOMIC DNA]</scope>
    <source>
        <strain evidence="4 5">ANC 3681</strain>
    </source>
</reference>
<accession>N9BLA8</accession>
<evidence type="ECO:0000256" key="2">
    <source>
        <dbReference type="ARBA" id="ARBA00022448"/>
    </source>
</evidence>
<dbReference type="HOGENOM" id="CLU_042378_2_0_6"/>
<dbReference type="AlphaFoldDB" id="N9BLA8"/>
<evidence type="ECO:0000256" key="3">
    <source>
        <dbReference type="ARBA" id="ARBA00022729"/>
    </source>
</evidence>
<evidence type="ECO:0008006" key="6">
    <source>
        <dbReference type="Google" id="ProtNLM"/>
    </source>
</evidence>
<proteinExistence type="inferred from homology"/>
<dbReference type="PANTHER" id="PTHR34596">
    <property type="entry name" value="CHITOPORIN"/>
    <property type="match status" value="1"/>
</dbReference>
<comment type="similarity">
    <text evidence="1">Belongs to the outer membrane porin (Opr) (TC 1.B.25) family.</text>
</comment>
<dbReference type="GO" id="GO:0015288">
    <property type="term" value="F:porin activity"/>
    <property type="evidence" value="ECO:0007669"/>
    <property type="project" value="TreeGrafter"/>
</dbReference>
<sequence>MLNKNDNFSAITYTIAVLFPSNLYKVRSPMQNTKKLALAVLVQTALISTAFASEQSESKGFVEDAEGSVLFRTGYLNRDKTNYRDNTTGLEKQVDDTSSAAQTAMVKIESGYTKGIVGFGVGIIGDASFKLGDNNNAGNGMIPQHPDGSAYDHWARGGGIVKARISNTEVRYGTQVLDLPVLASNTARLVPEYFEGVLATSREINGLELTAGKFTKNQYSDQIKSDGNELDRAVVWGAKYKFNDALNASYFGADIKDRLDRHYVNANYKQALVNNSSLTYDFSGYHTKWDTKADGSAYTYSHTTSDLSDLSNNIWAISGTYNTGNHNVMMAYQQNTGNTGYDYGLGKGVGDGHQTIYLPNSYLSDFIGNDEKSVQLQYTYDFAGLNVPGLSWTTAYVYGWDIDVADLSNRSQLIVDNATEREFFNQVKYTVQSGFAKDASLRLRHSYYRASDEYQAGNYIGDTNEWRVWLDIPVKFF</sequence>
<name>N9BLA8_ACIJO</name>
<dbReference type="Proteomes" id="UP000018444">
    <property type="component" value="Unassembled WGS sequence"/>
</dbReference>
<dbReference type="Pfam" id="PF03573">
    <property type="entry name" value="OprD"/>
    <property type="match status" value="1"/>
</dbReference>
<dbReference type="Gene3D" id="2.40.160.10">
    <property type="entry name" value="Porin"/>
    <property type="match status" value="1"/>
</dbReference>
<dbReference type="InterPro" id="IPR005318">
    <property type="entry name" value="OM_porin_bac"/>
</dbReference>
<dbReference type="InterPro" id="IPR023614">
    <property type="entry name" value="Porin_dom_sf"/>
</dbReference>
<comment type="caution">
    <text evidence="4">The sequence shown here is derived from an EMBL/GenBank/DDBJ whole genome shotgun (WGS) entry which is preliminary data.</text>
</comment>
<dbReference type="PATRIC" id="fig|1217662.4.peg.464"/>
<dbReference type="PANTHER" id="PTHR34596:SF2">
    <property type="entry name" value="CHITOPORIN"/>
    <property type="match status" value="1"/>
</dbReference>
<evidence type="ECO:0000313" key="5">
    <source>
        <dbReference type="Proteomes" id="UP000018444"/>
    </source>
</evidence>
<keyword evidence="2" id="KW-0813">Transport</keyword>
<dbReference type="GO" id="GO:0016020">
    <property type="term" value="C:membrane"/>
    <property type="evidence" value="ECO:0007669"/>
    <property type="project" value="InterPro"/>
</dbReference>